<reference evidence="9 10" key="2">
    <citation type="journal article" date="2011" name="Stand. Genomic Sci.">
        <title>Complete genome sequence of Leadbetterella byssophila type strain (4M15).</title>
        <authorList>
            <person name="Abt B."/>
            <person name="Teshima H."/>
            <person name="Lucas S."/>
            <person name="Lapidus A."/>
            <person name="Del Rio T.G."/>
            <person name="Nolan M."/>
            <person name="Tice H."/>
            <person name="Cheng J.F."/>
            <person name="Pitluck S."/>
            <person name="Liolios K."/>
            <person name="Pagani I."/>
            <person name="Ivanova N."/>
            <person name="Mavromatis K."/>
            <person name="Pati A."/>
            <person name="Tapia R."/>
            <person name="Han C."/>
            <person name="Goodwin L."/>
            <person name="Chen A."/>
            <person name="Palaniappan K."/>
            <person name="Land M."/>
            <person name="Hauser L."/>
            <person name="Chang Y.J."/>
            <person name="Jeffries C.D."/>
            <person name="Rohde M."/>
            <person name="Goker M."/>
            <person name="Tindall B.J."/>
            <person name="Detter J.C."/>
            <person name="Woyke T."/>
            <person name="Bristow J."/>
            <person name="Eisen J.A."/>
            <person name="Markowitz V."/>
            <person name="Hugenholtz P."/>
            <person name="Klenk H.P."/>
            <person name="Kyrpides N.C."/>
        </authorList>
    </citation>
    <scope>NUCLEOTIDE SEQUENCE [LARGE SCALE GENOMIC DNA]</scope>
    <source>
        <strain evidence="10">DSM 17132 / JCM 16389 / KACC 11308 / NBRC 106382 / 4M15</strain>
    </source>
</reference>
<evidence type="ECO:0000256" key="1">
    <source>
        <dbReference type="ARBA" id="ARBA00000971"/>
    </source>
</evidence>
<gene>
    <name evidence="9" type="ordered locus">Lbys_3435</name>
</gene>
<dbReference type="Pfam" id="PF00254">
    <property type="entry name" value="FKBP_C"/>
    <property type="match status" value="1"/>
</dbReference>
<organism evidence="9 10">
    <name type="scientific">Leadbetterella byssophila (strain DSM 17132 / JCM 16389 / KACC 11308 / NBRC 106382 / 4M15)</name>
    <dbReference type="NCBI Taxonomy" id="649349"/>
    <lineage>
        <taxon>Bacteria</taxon>
        <taxon>Pseudomonadati</taxon>
        <taxon>Bacteroidota</taxon>
        <taxon>Cytophagia</taxon>
        <taxon>Cytophagales</taxon>
        <taxon>Leadbetterellaceae</taxon>
        <taxon>Leadbetterella</taxon>
    </lineage>
</organism>
<evidence type="ECO:0000256" key="4">
    <source>
        <dbReference type="ARBA" id="ARBA00023235"/>
    </source>
</evidence>
<dbReference type="KEGG" id="lby:Lbys_3435"/>
<keyword evidence="7" id="KW-0732">Signal</keyword>
<evidence type="ECO:0000256" key="2">
    <source>
        <dbReference type="ARBA" id="ARBA00006577"/>
    </source>
</evidence>
<dbReference type="InterPro" id="IPR000774">
    <property type="entry name" value="PPIase_FKBP_N"/>
</dbReference>
<dbReference type="HOGENOM" id="CLU_013615_0_1_10"/>
<dbReference type="STRING" id="649349.Lbys_3435"/>
<dbReference type="Proteomes" id="UP000007435">
    <property type="component" value="Chromosome"/>
</dbReference>
<keyword evidence="10" id="KW-1185">Reference proteome</keyword>
<dbReference type="Pfam" id="PF01346">
    <property type="entry name" value="FKBP_N"/>
    <property type="match status" value="1"/>
</dbReference>
<proteinExistence type="inferred from homology"/>
<dbReference type="InterPro" id="IPR001179">
    <property type="entry name" value="PPIase_FKBP_dom"/>
</dbReference>
<feature type="domain" description="PPIase FKBP-type" evidence="8">
    <location>
        <begin position="129"/>
        <end position="214"/>
    </location>
</feature>
<evidence type="ECO:0000256" key="3">
    <source>
        <dbReference type="ARBA" id="ARBA00023110"/>
    </source>
</evidence>
<dbReference type="PANTHER" id="PTHR43811">
    <property type="entry name" value="FKBP-TYPE PEPTIDYL-PROLYL CIS-TRANS ISOMERASE FKPA"/>
    <property type="match status" value="1"/>
</dbReference>
<evidence type="ECO:0000313" key="9">
    <source>
        <dbReference type="EMBL" id="ADQ19084.1"/>
    </source>
</evidence>
<protein>
    <recommendedName>
        <fullName evidence="6">Peptidyl-prolyl cis-trans isomerase</fullName>
        <ecNumber evidence="6">5.2.1.8</ecNumber>
    </recommendedName>
</protein>
<evidence type="ECO:0000256" key="5">
    <source>
        <dbReference type="PROSITE-ProRule" id="PRU00277"/>
    </source>
</evidence>
<dbReference type="AlphaFoldDB" id="E4RXY7"/>
<reference key="1">
    <citation type="submission" date="2010-11" db="EMBL/GenBank/DDBJ databases">
        <title>The complete genome of Leadbetterella byssophila DSM 17132.</title>
        <authorList>
            <consortium name="US DOE Joint Genome Institute (JGI-PGF)"/>
            <person name="Lucas S."/>
            <person name="Copeland A."/>
            <person name="Lapidus A."/>
            <person name="Glavina del Rio T."/>
            <person name="Dalin E."/>
            <person name="Tice H."/>
            <person name="Bruce D."/>
            <person name="Goodwin L."/>
            <person name="Pitluck S."/>
            <person name="Kyrpides N."/>
            <person name="Mavromatis K."/>
            <person name="Ivanova N."/>
            <person name="Teshima H."/>
            <person name="Brettin T."/>
            <person name="Detter J.C."/>
            <person name="Han C."/>
            <person name="Tapia R."/>
            <person name="Land M."/>
            <person name="Hauser L."/>
            <person name="Markowitz V."/>
            <person name="Cheng J.-F."/>
            <person name="Hugenholtz P."/>
            <person name="Woyke T."/>
            <person name="Wu D."/>
            <person name="Tindall B."/>
            <person name="Pomrenke H.G."/>
            <person name="Brambilla E."/>
            <person name="Klenk H.-P."/>
            <person name="Eisen J.A."/>
        </authorList>
    </citation>
    <scope>NUCLEOTIDE SEQUENCE [LARGE SCALE GENOMIC DNA]</scope>
    <source>
        <strain>DSM 17132</strain>
    </source>
</reference>
<keyword evidence="3 5" id="KW-0697">Rotamase</keyword>
<dbReference type="eggNOG" id="COG0545">
    <property type="taxonomic scope" value="Bacteria"/>
</dbReference>
<dbReference type="RefSeq" id="WP_013410108.1">
    <property type="nucleotide sequence ID" value="NC_014655.1"/>
</dbReference>
<evidence type="ECO:0000256" key="7">
    <source>
        <dbReference type="SAM" id="SignalP"/>
    </source>
</evidence>
<evidence type="ECO:0000259" key="8">
    <source>
        <dbReference type="PROSITE" id="PS50059"/>
    </source>
</evidence>
<dbReference type="Gene3D" id="1.10.287.460">
    <property type="entry name" value="Peptidyl-prolyl cis-trans isomerase, FKBP-type, N-terminal domain"/>
    <property type="match status" value="1"/>
</dbReference>
<dbReference type="EMBL" id="CP002305">
    <property type="protein sequence ID" value="ADQ19084.1"/>
    <property type="molecule type" value="Genomic_DNA"/>
</dbReference>
<feature type="chain" id="PRO_5003185937" description="Peptidyl-prolyl cis-trans isomerase" evidence="7">
    <location>
        <begin position="21"/>
        <end position="215"/>
    </location>
</feature>
<dbReference type="InterPro" id="IPR036944">
    <property type="entry name" value="PPIase_FKBP_N_sf"/>
</dbReference>
<name>E4RXY7_LEAB4</name>
<comment type="catalytic activity">
    <reaction evidence="1 5 6">
        <text>[protein]-peptidylproline (omega=180) = [protein]-peptidylproline (omega=0)</text>
        <dbReference type="Rhea" id="RHEA:16237"/>
        <dbReference type="Rhea" id="RHEA-COMP:10747"/>
        <dbReference type="Rhea" id="RHEA-COMP:10748"/>
        <dbReference type="ChEBI" id="CHEBI:83833"/>
        <dbReference type="ChEBI" id="CHEBI:83834"/>
        <dbReference type="EC" id="5.2.1.8"/>
    </reaction>
</comment>
<evidence type="ECO:0000256" key="6">
    <source>
        <dbReference type="RuleBase" id="RU003915"/>
    </source>
</evidence>
<dbReference type="Gene3D" id="3.10.50.40">
    <property type="match status" value="1"/>
</dbReference>
<comment type="similarity">
    <text evidence="2 6">Belongs to the FKBP-type PPIase family.</text>
</comment>
<dbReference type="GO" id="GO:0006457">
    <property type="term" value="P:protein folding"/>
    <property type="evidence" value="ECO:0007669"/>
    <property type="project" value="InterPro"/>
</dbReference>
<dbReference type="OrthoDB" id="9814548at2"/>
<dbReference type="PANTHER" id="PTHR43811:SF19">
    <property type="entry name" value="39 KDA FK506-BINDING NUCLEAR PROTEIN"/>
    <property type="match status" value="1"/>
</dbReference>
<dbReference type="InterPro" id="IPR046357">
    <property type="entry name" value="PPIase_dom_sf"/>
</dbReference>
<evidence type="ECO:0000313" key="10">
    <source>
        <dbReference type="Proteomes" id="UP000007435"/>
    </source>
</evidence>
<keyword evidence="4 5" id="KW-0413">Isomerase</keyword>
<dbReference type="PROSITE" id="PS50059">
    <property type="entry name" value="FKBP_PPIASE"/>
    <property type="match status" value="1"/>
</dbReference>
<accession>E4RXY7</accession>
<dbReference type="EC" id="5.2.1.8" evidence="6"/>
<dbReference type="GO" id="GO:0003755">
    <property type="term" value="F:peptidyl-prolyl cis-trans isomerase activity"/>
    <property type="evidence" value="ECO:0007669"/>
    <property type="project" value="UniProtKB-UniRule"/>
</dbReference>
<sequence length="215" mass="23734">MKKRFLLAPLALFLHLNADAQELKNGTDSLSYAIGIDMANMLKMQKININPDVFAKAIKEHFAGSALMTPEESTSFLQDYFAPPEAKENKAKGRAFLNENKKNASVTTLPSGLQYQIIKEGTGPKPTLEDQVKVHYAGSTLDGNEFDSSIKRGEPATFGLQQVIRGWTEVLQLMPVGSKWKVFIPENLAYGVQAPPAIGPNQTLIFEIELLEIVK</sequence>
<feature type="signal peptide" evidence="7">
    <location>
        <begin position="1"/>
        <end position="20"/>
    </location>
</feature>
<dbReference type="SUPFAM" id="SSF54534">
    <property type="entry name" value="FKBP-like"/>
    <property type="match status" value="1"/>
</dbReference>